<dbReference type="GO" id="GO:0005975">
    <property type="term" value="P:carbohydrate metabolic process"/>
    <property type="evidence" value="ECO:0007669"/>
    <property type="project" value="InterPro"/>
</dbReference>
<dbReference type="SMART" id="SM01065">
    <property type="entry name" value="CBM_2"/>
    <property type="match status" value="1"/>
</dbReference>
<feature type="domain" description="CBM20" evidence="8">
    <location>
        <begin position="554"/>
        <end position="655"/>
    </location>
</feature>
<reference evidence="10" key="1">
    <citation type="submission" date="2017-08" db="EMBL/GenBank/DDBJ databases">
        <authorList>
            <person name="Brisse S."/>
        </authorList>
    </citation>
    <scope>NUCLEOTIDE SEQUENCE [LARGE SCALE GENOMIC DNA]</scope>
    <source>
        <strain evidence="10">06D021</strain>
    </source>
</reference>
<dbReference type="GO" id="GO:2001070">
    <property type="term" value="F:starch binding"/>
    <property type="evidence" value="ECO:0007669"/>
    <property type="project" value="InterPro"/>
</dbReference>
<comment type="similarity">
    <text evidence="2">Belongs to the glycosyl hydrolase 13 family.</text>
</comment>
<proteinExistence type="inferred from homology"/>
<feature type="signal peptide" evidence="7">
    <location>
        <begin position="1"/>
        <end position="30"/>
    </location>
</feature>
<sequence>MKRNRFFNTSAAIAISIALNTFFCSMQTIAAEPEETYLDFRKETIYFLFLDRFSDGDPSNNAGFNSATYDPNNLKKYTGGDLRGLINKLPYLKSLGVTSIWITPPIDNVNNTDAAGNTGYHGYWGRDYFRIDEHFGNLDDFKELTSLMHSPDYNMKLVLDYAPNHSNANDENEFGALYRDGLFITDYPTDVAANTGWYHHNGGVTNWNDFFQVKNHNLFNLSDLNQSNTDVYQYLLDGSKFWIDAGVDAIRIDAIKHMDKSFIQKWTSDIYDYSKSIGREGFFFFGEWFGASANTTTGVDGNAIDYANTSGSALLDFGFRDTLERVLVGRSGNTMKTLNSYLIKRQTVFTSDDWQVVFMDNHDMARIGTALRSNATTFGPGNNETGGSQSEAFAQKRIDLGLVATMTVRGIPAIYYGTEHYAANFTSNSFGQVGSDPYNREKMPGFDTESEAFSIIKTLGDLRKSSPAIQNGTYTELWVNDDILVFERHSGNDIVIVALNRGEANTINVKNIAVPNGVYPSLIGNNSVSVANKQATLTLMQNEAVVIRSQSDDAENPTVQSINFTCNNGYTISGQSVYIIGNIPQLGGWDLTKAVKISPTQYPQWSASLELPSDLNVEWKCVKRNETNPTANVEWQSGANNQFNSNDTQTTNGSF</sequence>
<evidence type="ECO:0000259" key="8">
    <source>
        <dbReference type="PROSITE" id="PS51166"/>
    </source>
</evidence>
<dbReference type="Pfam" id="PF02806">
    <property type="entry name" value="Alpha-amylase_C"/>
    <property type="match status" value="1"/>
</dbReference>
<dbReference type="CDD" id="cd05810">
    <property type="entry name" value="CBM20_alpha_MTH"/>
    <property type="match status" value="1"/>
</dbReference>
<dbReference type="InterPro" id="IPR013784">
    <property type="entry name" value="Carb-bd-like_fold"/>
</dbReference>
<keyword evidence="9" id="KW-0808">Transferase</keyword>
<dbReference type="SMART" id="SM00632">
    <property type="entry name" value="Aamy_C"/>
    <property type="match status" value="1"/>
</dbReference>
<evidence type="ECO:0000256" key="6">
    <source>
        <dbReference type="SAM" id="MobiDB-lite"/>
    </source>
</evidence>
<dbReference type="InterPro" id="IPR002044">
    <property type="entry name" value="CBM20"/>
</dbReference>
<dbReference type="EMBL" id="FZTC01000028">
    <property type="protein sequence ID" value="SNU37289.1"/>
    <property type="molecule type" value="Genomic_DNA"/>
</dbReference>
<organism evidence="9 10">
    <name type="scientific">Klebsiella grimontii</name>
    <dbReference type="NCBI Taxonomy" id="2058152"/>
    <lineage>
        <taxon>Bacteria</taxon>
        <taxon>Pseudomonadati</taxon>
        <taxon>Pseudomonadota</taxon>
        <taxon>Gammaproteobacteria</taxon>
        <taxon>Enterobacterales</taxon>
        <taxon>Enterobacteriaceae</taxon>
        <taxon>Klebsiella/Raoultella group</taxon>
        <taxon>Klebsiella</taxon>
    </lineage>
</organism>
<dbReference type="InterPro" id="IPR013780">
    <property type="entry name" value="Glyco_hydro_b"/>
</dbReference>
<keyword evidence="9" id="KW-0328">Glycosyltransferase</keyword>
<dbReference type="AlphaFoldDB" id="A0A285B8I3"/>
<keyword evidence="3" id="KW-0479">Metal-binding</keyword>
<dbReference type="InterPro" id="IPR031319">
    <property type="entry name" value="A-amylase_C"/>
</dbReference>
<feature type="chain" id="PRO_5012605764" evidence="7">
    <location>
        <begin position="31"/>
        <end position="655"/>
    </location>
</feature>
<feature type="region of interest" description="Disordered" evidence="6">
    <location>
        <begin position="630"/>
        <end position="655"/>
    </location>
</feature>
<dbReference type="PANTHER" id="PTHR10357:SF215">
    <property type="entry name" value="ALPHA-AMYLASE 1"/>
    <property type="match status" value="1"/>
</dbReference>
<dbReference type="InterPro" id="IPR006048">
    <property type="entry name" value="A-amylase/branching_C"/>
</dbReference>
<dbReference type="InterPro" id="IPR013783">
    <property type="entry name" value="Ig-like_fold"/>
</dbReference>
<dbReference type="SUPFAM" id="SSF49452">
    <property type="entry name" value="Starch-binding domain-like"/>
    <property type="match status" value="1"/>
</dbReference>
<dbReference type="SUPFAM" id="SSF51011">
    <property type="entry name" value="Glycosyl hydrolase domain"/>
    <property type="match status" value="1"/>
</dbReference>
<protein>
    <submittedName>
        <fullName evidence="9">Cyclomaltodextrin glucanotransferase</fullName>
        <ecNumber evidence="9">2.4.1.19</ecNumber>
    </submittedName>
</protein>
<comment type="cofactor">
    <cofactor evidence="1">
        <name>Ca(2+)</name>
        <dbReference type="ChEBI" id="CHEBI:29108"/>
    </cofactor>
</comment>
<dbReference type="Gene3D" id="2.60.40.10">
    <property type="entry name" value="Immunoglobulins"/>
    <property type="match status" value="1"/>
</dbReference>
<dbReference type="CDD" id="cd11320">
    <property type="entry name" value="AmyAc_AmyMalt_CGTase_like"/>
    <property type="match status" value="1"/>
</dbReference>
<keyword evidence="4 7" id="KW-0732">Signal</keyword>
<evidence type="ECO:0000256" key="2">
    <source>
        <dbReference type="ARBA" id="ARBA00008061"/>
    </source>
</evidence>
<gene>
    <name evidence="9" type="primary">cgt</name>
    <name evidence="9" type="ORF">KOSB73_340006</name>
</gene>
<name>A0A285B8I3_9ENTR</name>
<evidence type="ECO:0000256" key="4">
    <source>
        <dbReference type="ARBA" id="ARBA00022729"/>
    </source>
</evidence>
<evidence type="ECO:0000256" key="7">
    <source>
        <dbReference type="SAM" id="SignalP"/>
    </source>
</evidence>
<dbReference type="Proteomes" id="UP000220639">
    <property type="component" value="Unassembled WGS sequence"/>
</dbReference>
<dbReference type="PROSITE" id="PS51166">
    <property type="entry name" value="CBM20"/>
    <property type="match status" value="1"/>
</dbReference>
<accession>A0A285B8I3</accession>
<dbReference type="Pfam" id="PF00128">
    <property type="entry name" value="Alpha-amylase"/>
    <property type="match status" value="1"/>
</dbReference>
<dbReference type="EC" id="2.4.1.19" evidence="9"/>
<dbReference type="RefSeq" id="WP_098141137.1">
    <property type="nucleotide sequence ID" value="NZ_CBCSJA010000058.1"/>
</dbReference>
<evidence type="ECO:0000256" key="3">
    <source>
        <dbReference type="ARBA" id="ARBA00022723"/>
    </source>
</evidence>
<evidence type="ECO:0000256" key="5">
    <source>
        <dbReference type="ARBA" id="ARBA00022837"/>
    </source>
</evidence>
<dbReference type="PANTHER" id="PTHR10357">
    <property type="entry name" value="ALPHA-AMYLASE FAMILY MEMBER"/>
    <property type="match status" value="1"/>
</dbReference>
<dbReference type="Gene3D" id="2.60.40.1180">
    <property type="entry name" value="Golgi alpha-mannosidase II"/>
    <property type="match status" value="1"/>
</dbReference>
<dbReference type="GO" id="GO:0043895">
    <property type="term" value="F:cyclomaltodextrin glucanotransferase activity"/>
    <property type="evidence" value="ECO:0007669"/>
    <property type="project" value="UniProtKB-EC"/>
</dbReference>
<evidence type="ECO:0000313" key="9">
    <source>
        <dbReference type="EMBL" id="SNU37289.1"/>
    </source>
</evidence>
<dbReference type="InterPro" id="IPR006047">
    <property type="entry name" value="GH13_cat_dom"/>
</dbReference>
<dbReference type="Pfam" id="PF00686">
    <property type="entry name" value="CBM_20"/>
    <property type="match status" value="1"/>
</dbReference>
<dbReference type="SMART" id="SM00642">
    <property type="entry name" value="Aamy"/>
    <property type="match status" value="1"/>
</dbReference>
<dbReference type="GO" id="GO:0046872">
    <property type="term" value="F:metal ion binding"/>
    <property type="evidence" value="ECO:0007669"/>
    <property type="project" value="UniProtKB-KW"/>
</dbReference>
<dbReference type="InterPro" id="IPR017853">
    <property type="entry name" value="GH"/>
</dbReference>
<dbReference type="Gene3D" id="3.20.20.80">
    <property type="entry name" value="Glycosidases"/>
    <property type="match status" value="1"/>
</dbReference>
<dbReference type="SUPFAM" id="SSF51445">
    <property type="entry name" value="(Trans)glycosidases"/>
    <property type="match status" value="1"/>
</dbReference>
<evidence type="ECO:0000313" key="10">
    <source>
        <dbReference type="Proteomes" id="UP000220639"/>
    </source>
</evidence>
<keyword evidence="5" id="KW-0106">Calcium</keyword>
<evidence type="ECO:0000256" key="1">
    <source>
        <dbReference type="ARBA" id="ARBA00001913"/>
    </source>
</evidence>